<gene>
    <name evidence="2" type="ORF">GCM10022277_36620</name>
</gene>
<dbReference type="InterPro" id="IPR014748">
    <property type="entry name" value="Enoyl-CoA_hydra_C"/>
</dbReference>
<proteinExistence type="inferred from homology"/>
<name>A0ABP7N576_9GAMM</name>
<dbReference type="SUPFAM" id="SSF52096">
    <property type="entry name" value="ClpP/crotonase"/>
    <property type="match status" value="1"/>
</dbReference>
<dbReference type="InterPro" id="IPR001753">
    <property type="entry name" value="Enoyl-CoA_hydra/iso"/>
</dbReference>
<reference evidence="3" key="1">
    <citation type="journal article" date="2019" name="Int. J. Syst. Evol. Microbiol.">
        <title>The Global Catalogue of Microorganisms (GCM) 10K type strain sequencing project: providing services to taxonomists for standard genome sequencing and annotation.</title>
        <authorList>
            <consortium name="The Broad Institute Genomics Platform"/>
            <consortium name="The Broad Institute Genome Sequencing Center for Infectious Disease"/>
            <person name="Wu L."/>
            <person name="Ma J."/>
        </authorList>
    </citation>
    <scope>NUCLEOTIDE SEQUENCE [LARGE SCALE GENOMIC DNA]</scope>
    <source>
        <strain evidence="3">JCM 17551</strain>
    </source>
</reference>
<evidence type="ECO:0000313" key="2">
    <source>
        <dbReference type="EMBL" id="GAA3936913.1"/>
    </source>
</evidence>
<dbReference type="EMBL" id="BAABBN010000012">
    <property type="protein sequence ID" value="GAA3936913.1"/>
    <property type="molecule type" value="Genomic_DNA"/>
</dbReference>
<comment type="caution">
    <text evidence="2">The sequence shown here is derived from an EMBL/GenBank/DDBJ whole genome shotgun (WGS) entry which is preliminary data.</text>
</comment>
<evidence type="ECO:0000256" key="1">
    <source>
        <dbReference type="ARBA" id="ARBA00005254"/>
    </source>
</evidence>
<dbReference type="NCBIfam" id="NF005126">
    <property type="entry name" value="PRK06563.1"/>
    <property type="match status" value="1"/>
</dbReference>
<dbReference type="CDD" id="cd06558">
    <property type="entry name" value="crotonase-like"/>
    <property type="match status" value="1"/>
</dbReference>
<sequence length="272" mass="30361">MTNEHENEQANPTEPKVKVEVKGHVLVITFNRPHKYNALDPESFKLLAKAFYRLEHEHNLRVGILQAAGDNFSSGLELDKWAPIFAKGIDFTFEDDELDPFSVEGAGFTKPLICAAQGLCYTSGLELLLNTDIRIATANTRFSQLEVKRGIYACRGGTIRLPKEIGWSNAQRYLLTGDEFTAEQALNWGMIQEIVPQESLHLRALELAEKVAKAAPLGVQASLRSSKLARKHSQELAFAHVSDDMAELMTSKDAKEGVMSFLERREAKFIGE</sequence>
<dbReference type="PANTHER" id="PTHR43802">
    <property type="entry name" value="ENOYL-COA HYDRATASE"/>
    <property type="match status" value="1"/>
</dbReference>
<dbReference type="PANTHER" id="PTHR43802:SF1">
    <property type="entry name" value="IP11341P-RELATED"/>
    <property type="match status" value="1"/>
</dbReference>
<dbReference type="Pfam" id="PF00378">
    <property type="entry name" value="ECH_1"/>
    <property type="match status" value="1"/>
</dbReference>
<dbReference type="Gene3D" id="1.10.12.10">
    <property type="entry name" value="Lyase 2-enoyl-coa Hydratase, Chain A, domain 2"/>
    <property type="match status" value="1"/>
</dbReference>
<keyword evidence="3" id="KW-1185">Reference proteome</keyword>
<evidence type="ECO:0000313" key="3">
    <source>
        <dbReference type="Proteomes" id="UP001501565"/>
    </source>
</evidence>
<dbReference type="Proteomes" id="UP001501565">
    <property type="component" value="Unassembled WGS sequence"/>
</dbReference>
<protein>
    <submittedName>
        <fullName evidence="2">Crotonase/enoyl-CoA hydratase family protein</fullName>
    </submittedName>
</protein>
<accession>A0ABP7N576</accession>
<comment type="similarity">
    <text evidence="1">Belongs to the enoyl-CoA hydratase/isomerase family.</text>
</comment>
<dbReference type="InterPro" id="IPR029045">
    <property type="entry name" value="ClpP/crotonase-like_dom_sf"/>
</dbReference>
<dbReference type="RefSeq" id="WP_344800066.1">
    <property type="nucleotide sequence ID" value="NZ_BAABBN010000012.1"/>
</dbReference>
<organism evidence="2 3">
    <name type="scientific">Litoribacillus peritrichatus</name>
    <dbReference type="NCBI Taxonomy" id="718191"/>
    <lineage>
        <taxon>Bacteria</taxon>
        <taxon>Pseudomonadati</taxon>
        <taxon>Pseudomonadota</taxon>
        <taxon>Gammaproteobacteria</taxon>
        <taxon>Oceanospirillales</taxon>
        <taxon>Oceanospirillaceae</taxon>
        <taxon>Litoribacillus</taxon>
    </lineage>
</organism>
<dbReference type="Gene3D" id="3.90.226.10">
    <property type="entry name" value="2-enoyl-CoA Hydratase, Chain A, domain 1"/>
    <property type="match status" value="1"/>
</dbReference>